<feature type="region of interest" description="Disordered" evidence="1">
    <location>
        <begin position="81"/>
        <end position="103"/>
    </location>
</feature>
<proteinExistence type="predicted"/>
<dbReference type="EMBL" id="BMWD01000004">
    <property type="protein sequence ID" value="GGX48647.1"/>
    <property type="molecule type" value="Genomic_DNA"/>
</dbReference>
<feature type="compositionally biased region" description="Pro residues" evidence="1">
    <location>
        <begin position="17"/>
        <end position="32"/>
    </location>
</feature>
<comment type="caution">
    <text evidence="2">The sequence shown here is derived from an EMBL/GenBank/DDBJ whole genome shotgun (WGS) entry which is preliminary data.</text>
</comment>
<sequence length="103" mass="10140">MTGQGLPGRAGWCDPGAAPPEPWPPPPVPPCASTPADGLRGPAVRATAHAYAPPDGPANPAHFAAGPLNCGYPHLRRPLSAYDANSPGITKGAGGGASTAEGE</sequence>
<dbReference type="AlphaFoldDB" id="A0A918K567"/>
<dbReference type="Proteomes" id="UP000645555">
    <property type="component" value="Unassembled WGS sequence"/>
</dbReference>
<evidence type="ECO:0000313" key="2">
    <source>
        <dbReference type="EMBL" id="GGX48647.1"/>
    </source>
</evidence>
<gene>
    <name evidence="2" type="ORF">GCM10010515_14510</name>
</gene>
<organism evidence="2 3">
    <name type="scientific">Streptomyces fructofermentans</name>
    <dbReference type="NCBI Taxonomy" id="152141"/>
    <lineage>
        <taxon>Bacteria</taxon>
        <taxon>Bacillati</taxon>
        <taxon>Actinomycetota</taxon>
        <taxon>Actinomycetes</taxon>
        <taxon>Kitasatosporales</taxon>
        <taxon>Streptomycetaceae</taxon>
        <taxon>Streptomyces</taxon>
    </lineage>
</organism>
<reference evidence="2" key="1">
    <citation type="journal article" date="2014" name="Int. J. Syst. Evol. Microbiol.">
        <title>Complete genome sequence of Corynebacterium casei LMG S-19264T (=DSM 44701T), isolated from a smear-ripened cheese.</title>
        <authorList>
            <consortium name="US DOE Joint Genome Institute (JGI-PGF)"/>
            <person name="Walter F."/>
            <person name="Albersmeier A."/>
            <person name="Kalinowski J."/>
            <person name="Ruckert C."/>
        </authorList>
    </citation>
    <scope>NUCLEOTIDE SEQUENCE</scope>
    <source>
        <strain evidence="2">JCM 4956</strain>
    </source>
</reference>
<reference evidence="2" key="2">
    <citation type="submission" date="2020-09" db="EMBL/GenBank/DDBJ databases">
        <authorList>
            <person name="Sun Q."/>
            <person name="Ohkuma M."/>
        </authorList>
    </citation>
    <scope>NUCLEOTIDE SEQUENCE</scope>
    <source>
        <strain evidence="2">JCM 4956</strain>
    </source>
</reference>
<protein>
    <submittedName>
        <fullName evidence="2">Uncharacterized protein</fullName>
    </submittedName>
</protein>
<evidence type="ECO:0000313" key="3">
    <source>
        <dbReference type="Proteomes" id="UP000645555"/>
    </source>
</evidence>
<keyword evidence="3" id="KW-1185">Reference proteome</keyword>
<feature type="region of interest" description="Disordered" evidence="1">
    <location>
        <begin position="1"/>
        <end position="44"/>
    </location>
</feature>
<accession>A0A918K567</accession>
<name>A0A918K567_9ACTN</name>
<evidence type="ECO:0000256" key="1">
    <source>
        <dbReference type="SAM" id="MobiDB-lite"/>
    </source>
</evidence>